<evidence type="ECO:0000256" key="1">
    <source>
        <dbReference type="SAM" id="MobiDB-lite"/>
    </source>
</evidence>
<evidence type="ECO:0000313" key="3">
    <source>
        <dbReference type="EMBL" id="CAI0380723.1"/>
    </source>
</evidence>
<sequence length="142" mass="16296">GRHLRTPLSLSSSSLLYTSHTTQKLEKRNRGNDQLLLPLHCESCYFLFFLPTTTSKKKTLLPLVFFSTERHRQPIKFPSPFLLELVSFLPSFFVFLLKTCTNRSQRKLQNSHTKHPTTAANFSSKKTLGDNKGRSESSSTYK</sequence>
<keyword evidence="2" id="KW-0472">Membrane</keyword>
<dbReference type="Proteomes" id="UP001154282">
    <property type="component" value="Unassembled WGS sequence"/>
</dbReference>
<proteinExistence type="predicted"/>
<gene>
    <name evidence="3" type="ORF">LITE_LOCUS2802</name>
</gene>
<feature type="transmembrane region" description="Helical" evidence="2">
    <location>
        <begin position="77"/>
        <end position="97"/>
    </location>
</feature>
<dbReference type="AlphaFoldDB" id="A0AAV0H867"/>
<organism evidence="3 4">
    <name type="scientific">Linum tenue</name>
    <dbReference type="NCBI Taxonomy" id="586396"/>
    <lineage>
        <taxon>Eukaryota</taxon>
        <taxon>Viridiplantae</taxon>
        <taxon>Streptophyta</taxon>
        <taxon>Embryophyta</taxon>
        <taxon>Tracheophyta</taxon>
        <taxon>Spermatophyta</taxon>
        <taxon>Magnoliopsida</taxon>
        <taxon>eudicotyledons</taxon>
        <taxon>Gunneridae</taxon>
        <taxon>Pentapetalae</taxon>
        <taxon>rosids</taxon>
        <taxon>fabids</taxon>
        <taxon>Malpighiales</taxon>
        <taxon>Linaceae</taxon>
        <taxon>Linum</taxon>
    </lineage>
</organism>
<dbReference type="EMBL" id="CAMGYJ010000002">
    <property type="protein sequence ID" value="CAI0380723.1"/>
    <property type="molecule type" value="Genomic_DNA"/>
</dbReference>
<evidence type="ECO:0000256" key="2">
    <source>
        <dbReference type="SAM" id="Phobius"/>
    </source>
</evidence>
<keyword evidence="2" id="KW-0812">Transmembrane</keyword>
<comment type="caution">
    <text evidence="3">The sequence shown here is derived from an EMBL/GenBank/DDBJ whole genome shotgun (WGS) entry which is preliminary data.</text>
</comment>
<feature type="compositionally biased region" description="Polar residues" evidence="1">
    <location>
        <begin position="105"/>
        <end position="126"/>
    </location>
</feature>
<evidence type="ECO:0000313" key="4">
    <source>
        <dbReference type="Proteomes" id="UP001154282"/>
    </source>
</evidence>
<reference evidence="3" key="1">
    <citation type="submission" date="2022-08" db="EMBL/GenBank/DDBJ databases">
        <authorList>
            <person name="Gutierrez-Valencia J."/>
        </authorList>
    </citation>
    <scope>NUCLEOTIDE SEQUENCE</scope>
</reference>
<protein>
    <submittedName>
        <fullName evidence="3">Uncharacterized protein</fullName>
    </submittedName>
</protein>
<name>A0AAV0H867_9ROSI</name>
<keyword evidence="2" id="KW-1133">Transmembrane helix</keyword>
<accession>A0AAV0H867</accession>
<feature type="region of interest" description="Disordered" evidence="1">
    <location>
        <begin position="105"/>
        <end position="142"/>
    </location>
</feature>
<feature type="non-terminal residue" evidence="3">
    <location>
        <position position="1"/>
    </location>
</feature>
<keyword evidence="4" id="KW-1185">Reference proteome</keyword>